<name>A0A1K2I449_9LACO</name>
<protein>
    <submittedName>
        <fullName evidence="1">Uncharacterized protein</fullName>
    </submittedName>
</protein>
<gene>
    <name evidence="1" type="ORF">LREN565_0236</name>
</gene>
<organism evidence="1">
    <name type="scientific">Loigolactobacillus rennini</name>
    <dbReference type="NCBI Taxonomy" id="238013"/>
    <lineage>
        <taxon>Bacteria</taxon>
        <taxon>Bacillati</taxon>
        <taxon>Bacillota</taxon>
        <taxon>Bacilli</taxon>
        <taxon>Lactobacillales</taxon>
        <taxon>Lactobacillaceae</taxon>
        <taxon>Loigolactobacillus</taxon>
    </lineage>
</organism>
<accession>A0A1K2I449</accession>
<dbReference type="EMBL" id="LT634362">
    <property type="protein sequence ID" value="SFZ87123.1"/>
    <property type="molecule type" value="Genomic_DNA"/>
</dbReference>
<reference evidence="1" key="1">
    <citation type="submission" date="2016-11" db="EMBL/GenBank/DDBJ databases">
        <authorList>
            <person name="Jaros S."/>
            <person name="Januszkiewicz K."/>
            <person name="Wedrychowicz H."/>
        </authorList>
    </citation>
    <scope>NUCLEOTIDE SEQUENCE</scope>
    <source>
        <strain evidence="1">ACA-DC 565</strain>
    </source>
</reference>
<sequence length="37" mass="4516">MIQQLFSMWPLFAKMNHSFSENVEFYVQIKLKFRCSS</sequence>
<evidence type="ECO:0000313" key="1">
    <source>
        <dbReference type="EMBL" id="SFZ87123.1"/>
    </source>
</evidence>
<proteinExistence type="predicted"/>
<dbReference type="AlphaFoldDB" id="A0A1K2I449"/>